<evidence type="ECO:0000256" key="11">
    <source>
        <dbReference type="ARBA" id="ARBA00048179"/>
    </source>
</evidence>
<evidence type="ECO:0000313" key="13">
    <source>
        <dbReference type="EMBL" id="AHF76436.1"/>
    </source>
</evidence>
<name>W0HRL9_9GAMM</name>
<reference evidence="13 14" key="1">
    <citation type="journal article" date="2014" name="Genome Biol. Evol.">
        <title>Genome degeneration and adaptation in a nascent stage of symbiosis.</title>
        <authorList>
            <person name="Oakeson K.F."/>
            <person name="Gil R."/>
            <person name="Clayton A.L."/>
            <person name="Dunn D.M."/>
            <person name="von Niederhausern A.C."/>
            <person name="Hamil C."/>
            <person name="Aoyagi A."/>
            <person name="Duval B."/>
            <person name="Baca A."/>
            <person name="Silva F.J."/>
            <person name="Vallier A."/>
            <person name="Jackson D.G."/>
            <person name="Latorre A."/>
            <person name="Weiss R.B."/>
            <person name="Heddi A."/>
            <person name="Moya A."/>
            <person name="Dale C."/>
        </authorList>
    </citation>
    <scope>NUCLEOTIDE SEQUENCE [LARGE SCALE GENOMIC DNA]</scope>
    <source>
        <strain evidence="13 14">HS1</strain>
    </source>
</reference>
<keyword evidence="8" id="KW-0784">Thiamine biosynthesis</keyword>
<evidence type="ECO:0000256" key="6">
    <source>
        <dbReference type="ARBA" id="ARBA00022723"/>
    </source>
</evidence>
<sequence length="315" mass="34474">MGWLCAPAFAAPAPVKVTFVQEWPVADGFWIPWTLGIGKGFYRDEGIDLNVVAPPTVADTMKFLGTGRADVAFTTVMDIIFAKEQGAPVISIGRYGTGNNWGIFTPEGQSVTLAQLKGKRIGIYNDAWTKAQLSLMLKSAGMTLDDIQMVAAADDTVPLLLQKRVDATTGITNAEGTEIAVAGKQTPEFMPATRHGVPDTPIFMFAGNQRWLEKNPQLAKAFMRATARSLRYAIEHPDEATAAFAAKYSKSYDENFVKRQWRDTMQVLGAPGDDQLKQNDKAWRDVLDAATSLGIVKSVLPVEEYYTNAYLAQGQ</sequence>
<dbReference type="Proteomes" id="UP000019028">
    <property type="component" value="Chromosome"/>
</dbReference>
<comment type="subunit">
    <text evidence="4">Homodimer.</text>
</comment>
<dbReference type="InterPro" id="IPR015168">
    <property type="entry name" value="SsuA/THI5"/>
</dbReference>
<evidence type="ECO:0000256" key="8">
    <source>
        <dbReference type="ARBA" id="ARBA00022977"/>
    </source>
</evidence>
<keyword evidence="9" id="KW-0408">Iron</keyword>
<proteinExistence type="inferred from homology"/>
<evidence type="ECO:0000256" key="1">
    <source>
        <dbReference type="ARBA" id="ARBA00003469"/>
    </source>
</evidence>
<evidence type="ECO:0000313" key="14">
    <source>
        <dbReference type="Proteomes" id="UP000019028"/>
    </source>
</evidence>
<comment type="function">
    <text evidence="1">Responsible for the formation of the pyrimidine heterocycle in the thiamine biosynthesis pathway. Catalyzes the formation of hydroxymethylpyrimidine phosphate (HMP-P) from histidine and pyridoxal phosphate (PLP). The protein uses PLP and the active site histidine to form HMP-P, generating an inactive enzyme. The enzyme can only undergo a single turnover, which suggests it is a suicide enzyme.</text>
</comment>
<dbReference type="PANTHER" id="PTHR31528">
    <property type="entry name" value="4-AMINO-5-HYDROXYMETHYL-2-METHYLPYRIMIDINE PHOSPHATE SYNTHASE THI11-RELATED"/>
    <property type="match status" value="1"/>
</dbReference>
<keyword evidence="14" id="KW-1185">Reference proteome</keyword>
<dbReference type="InterPro" id="IPR027939">
    <property type="entry name" value="NMT1/THI5"/>
</dbReference>
<comment type="similarity">
    <text evidence="3">Belongs to the NMT1/THI5 family.</text>
</comment>
<dbReference type="GO" id="GO:0016740">
    <property type="term" value="F:transferase activity"/>
    <property type="evidence" value="ECO:0007669"/>
    <property type="project" value="UniProtKB-KW"/>
</dbReference>
<evidence type="ECO:0000256" key="5">
    <source>
        <dbReference type="ARBA" id="ARBA00022679"/>
    </source>
</evidence>
<dbReference type="SUPFAM" id="SSF53850">
    <property type="entry name" value="Periplasmic binding protein-like II"/>
    <property type="match status" value="1"/>
</dbReference>
<dbReference type="GO" id="GO:0009228">
    <property type="term" value="P:thiamine biosynthetic process"/>
    <property type="evidence" value="ECO:0007669"/>
    <property type="project" value="UniProtKB-KW"/>
</dbReference>
<evidence type="ECO:0000256" key="7">
    <source>
        <dbReference type="ARBA" id="ARBA00022898"/>
    </source>
</evidence>
<evidence type="ECO:0000256" key="9">
    <source>
        <dbReference type="ARBA" id="ARBA00023004"/>
    </source>
</evidence>
<gene>
    <name evidence="13" type="ORF">Sant_1377</name>
</gene>
<accession>W0HRL9</accession>
<evidence type="ECO:0000256" key="10">
    <source>
        <dbReference type="ARBA" id="ARBA00033171"/>
    </source>
</evidence>
<keyword evidence="5" id="KW-0808">Transferase</keyword>
<dbReference type="GO" id="GO:0046872">
    <property type="term" value="F:metal ion binding"/>
    <property type="evidence" value="ECO:0007669"/>
    <property type="project" value="UniProtKB-KW"/>
</dbReference>
<keyword evidence="6" id="KW-0479">Metal-binding</keyword>
<evidence type="ECO:0000256" key="3">
    <source>
        <dbReference type="ARBA" id="ARBA00009406"/>
    </source>
</evidence>
<dbReference type="PATRIC" id="fig|1239307.3.peg.1487"/>
<keyword evidence="7" id="KW-0663">Pyridoxal phosphate</keyword>
<feature type="domain" description="SsuA/THI5-like" evidence="12">
    <location>
        <begin position="36"/>
        <end position="240"/>
    </location>
</feature>
<comment type="catalytic activity">
    <reaction evidence="11">
        <text>N(6)-(pyridoxal phosphate)-L-lysyl-[4-amino-5-hydroxymethyl-2-methylpyrimidine phosphate synthase] + L-histidyl-[4-amino-5-hydroxymethyl-2-methylpyrimidine phosphate synthase] + 2 Fe(3+) + 4 H2O = L-lysyl-[4-amino-5-hydroxymethyl-2-methylpyrimidine phosphate synthase] + (2S)-2-amino-5-hydroxy-4-oxopentanoyl-[4-amino-5-hydroxymethyl-2-methylpyrimidine phosphate synthase] + 4-amino-2-methyl-5-(phosphooxymethyl)pyrimidine + 3-oxopropanoate + 2 Fe(2+) + 2 H(+)</text>
        <dbReference type="Rhea" id="RHEA:65756"/>
        <dbReference type="Rhea" id="RHEA-COMP:16892"/>
        <dbReference type="Rhea" id="RHEA-COMP:16893"/>
        <dbReference type="Rhea" id="RHEA-COMP:16894"/>
        <dbReference type="Rhea" id="RHEA-COMP:16895"/>
        <dbReference type="ChEBI" id="CHEBI:15377"/>
        <dbReference type="ChEBI" id="CHEBI:15378"/>
        <dbReference type="ChEBI" id="CHEBI:29033"/>
        <dbReference type="ChEBI" id="CHEBI:29034"/>
        <dbReference type="ChEBI" id="CHEBI:29969"/>
        <dbReference type="ChEBI" id="CHEBI:29979"/>
        <dbReference type="ChEBI" id="CHEBI:33190"/>
        <dbReference type="ChEBI" id="CHEBI:58354"/>
        <dbReference type="ChEBI" id="CHEBI:143915"/>
        <dbReference type="ChEBI" id="CHEBI:157692"/>
    </reaction>
    <physiologicalReaction direction="left-to-right" evidence="11">
        <dbReference type="Rhea" id="RHEA:65757"/>
    </physiologicalReaction>
</comment>
<evidence type="ECO:0000256" key="2">
    <source>
        <dbReference type="ARBA" id="ARBA00004948"/>
    </source>
</evidence>
<dbReference type="HOGENOM" id="CLU_028871_1_3_6"/>
<organism evidence="13 14">
    <name type="scientific">Sodalis praecaptivus</name>
    <dbReference type="NCBI Taxonomy" id="1239307"/>
    <lineage>
        <taxon>Bacteria</taxon>
        <taxon>Pseudomonadati</taxon>
        <taxon>Pseudomonadota</taxon>
        <taxon>Gammaproteobacteria</taxon>
        <taxon>Enterobacterales</taxon>
        <taxon>Bruguierivoracaceae</taxon>
        <taxon>Sodalis</taxon>
    </lineage>
</organism>
<dbReference type="EMBL" id="CP006569">
    <property type="protein sequence ID" value="AHF76436.1"/>
    <property type="molecule type" value="Genomic_DNA"/>
</dbReference>
<dbReference type="PANTHER" id="PTHR31528:SF1">
    <property type="entry name" value="4-AMINO-5-HYDROXYMETHYL-2-METHYLPYRIMIDINE PHOSPHATE SYNTHASE THI11-RELATED"/>
    <property type="match status" value="1"/>
</dbReference>
<comment type="pathway">
    <text evidence="2">Cofactor biosynthesis; thiamine diphosphate biosynthesis.</text>
</comment>
<evidence type="ECO:0000256" key="4">
    <source>
        <dbReference type="ARBA" id="ARBA00011738"/>
    </source>
</evidence>
<dbReference type="AlphaFoldDB" id="W0HRL9"/>
<dbReference type="Pfam" id="PF09084">
    <property type="entry name" value="NMT1"/>
    <property type="match status" value="1"/>
</dbReference>
<protein>
    <recommendedName>
        <fullName evidence="10">Thiamine pyrimidine synthase</fullName>
    </recommendedName>
</protein>
<dbReference type="Gene3D" id="3.40.190.10">
    <property type="entry name" value="Periplasmic binding protein-like II"/>
    <property type="match status" value="2"/>
</dbReference>
<dbReference type="KEGG" id="sod:Sant_1377"/>
<evidence type="ECO:0000259" key="12">
    <source>
        <dbReference type="Pfam" id="PF09084"/>
    </source>
</evidence>